<dbReference type="GeneID" id="36341751"/>
<reference evidence="1 2" key="1">
    <citation type="journal article" date="2013" name="Nat. Genet.">
        <title>The genome of the hydatid tapeworm Echinococcus granulosus.</title>
        <authorList>
            <person name="Zheng H."/>
            <person name="Zhang W."/>
            <person name="Zhang L."/>
            <person name="Zhang Z."/>
            <person name="Li J."/>
            <person name="Lu G."/>
            <person name="Zhu Y."/>
            <person name="Wang Y."/>
            <person name="Huang Y."/>
            <person name="Liu J."/>
            <person name="Kang H."/>
            <person name="Chen J."/>
            <person name="Wang L."/>
            <person name="Chen A."/>
            <person name="Yu S."/>
            <person name="Gao Z."/>
            <person name="Jin L."/>
            <person name="Gu W."/>
            <person name="Wang Z."/>
            <person name="Zhao L."/>
            <person name="Shi B."/>
            <person name="Wen H."/>
            <person name="Lin R."/>
            <person name="Jones M.K."/>
            <person name="Brejova B."/>
            <person name="Vinar T."/>
            <person name="Zhao G."/>
            <person name="McManus D.P."/>
            <person name="Chen Z."/>
            <person name="Zhou Y."/>
            <person name="Wang S."/>
        </authorList>
    </citation>
    <scope>NUCLEOTIDE SEQUENCE [LARGE SCALE GENOMIC DNA]</scope>
</reference>
<dbReference type="EMBL" id="APAU02000050">
    <property type="protein sequence ID" value="EUB59044.1"/>
    <property type="molecule type" value="Genomic_DNA"/>
</dbReference>
<dbReference type="AlphaFoldDB" id="W6UZH3"/>
<keyword evidence="2" id="KW-1185">Reference proteome</keyword>
<dbReference type="RefSeq" id="XP_024350240.1">
    <property type="nucleotide sequence ID" value="XM_024495285.1"/>
</dbReference>
<dbReference type="CTD" id="36341751"/>
<evidence type="ECO:0000313" key="2">
    <source>
        <dbReference type="Proteomes" id="UP000019149"/>
    </source>
</evidence>
<comment type="caution">
    <text evidence="1">The sequence shown here is derived from an EMBL/GenBank/DDBJ whole genome shotgun (WGS) entry which is preliminary data.</text>
</comment>
<evidence type="ECO:0000313" key="1">
    <source>
        <dbReference type="EMBL" id="EUB59044.1"/>
    </source>
</evidence>
<protein>
    <submittedName>
        <fullName evidence="1">Uncharacterized protein</fullName>
    </submittedName>
</protein>
<organism evidence="1 2">
    <name type="scientific">Echinococcus granulosus</name>
    <name type="common">Hydatid tapeworm</name>
    <dbReference type="NCBI Taxonomy" id="6210"/>
    <lineage>
        <taxon>Eukaryota</taxon>
        <taxon>Metazoa</taxon>
        <taxon>Spiralia</taxon>
        <taxon>Lophotrochozoa</taxon>
        <taxon>Platyhelminthes</taxon>
        <taxon>Cestoda</taxon>
        <taxon>Eucestoda</taxon>
        <taxon>Cyclophyllidea</taxon>
        <taxon>Taeniidae</taxon>
        <taxon>Echinococcus</taxon>
        <taxon>Echinococcus granulosus group</taxon>
    </lineage>
</organism>
<dbReference type="Proteomes" id="UP000019149">
    <property type="component" value="Unassembled WGS sequence"/>
</dbReference>
<accession>W6UZH3</accession>
<sequence length="517" mass="60244">MEFIPIKFIILFKFRTNNGGEPQEDLFYFHESKKMNFFICGQIFHQNALTPPISLGFTNHFLRFDNLVLLLNISPPPLPLAFLREAFMPLLSLPTSNLLTVPVVVRNKLTRNEWSMAHLLLMDTGAATVNECVRRNMTKGNDNECSFKRKPEVVRVTEFIYSQIHRKGRISEANYEFVLDFVKLVLVTCEQVMQLILYNLPFTYANLLFSCHSVSSICLFTFIHEKVCMKILEYSVLVLKILIWKCCLLLKFLKRVHSPNFLAHRIHDGIFNGPHVSFSPHLLFYKIFYRNVSHDSPTLDLNETNQFLVVSKDYNNNIFSTVILASDYFLNCLNIRSNIGLSQISMVKERKVFMSDFVHCNGHTRNHDNTYLGTFKNYEGLRFRFPSISDYLYSLLYSKLYTHLVDRKPCTKEHAGFLCVTVNSKILHKELLNFSEIAVFQQSALYRSKCTSVCTTSLATIIFEAMTYSKWLCIIYTINSIQRNFKMLKRRLLRWHLGTCGFSEVMIFLNQNLLLLK</sequence>
<dbReference type="KEGG" id="egl:EGR_06036"/>
<gene>
    <name evidence="1" type="ORF">EGR_06036</name>
</gene>
<name>W6UZH3_ECHGR</name>
<proteinExistence type="predicted"/>